<keyword evidence="8" id="KW-1185">Reference proteome</keyword>
<protein>
    <submittedName>
        <fullName evidence="7">Peroxiredoxin</fullName>
    </submittedName>
</protein>
<dbReference type="Gene3D" id="3.40.30.10">
    <property type="entry name" value="Glutaredoxin"/>
    <property type="match status" value="1"/>
</dbReference>
<dbReference type="RefSeq" id="WP_177174145.1">
    <property type="nucleotide sequence ID" value="NZ_FOGT01000001.1"/>
</dbReference>
<evidence type="ECO:0000256" key="1">
    <source>
        <dbReference type="ARBA" id="ARBA00004196"/>
    </source>
</evidence>
<accession>A0A1H9PFC8</accession>
<dbReference type="PROSITE" id="PS51352">
    <property type="entry name" value="THIOREDOXIN_2"/>
    <property type="match status" value="1"/>
</dbReference>
<evidence type="ECO:0000256" key="3">
    <source>
        <dbReference type="ARBA" id="ARBA00022968"/>
    </source>
</evidence>
<dbReference type="InterPro" id="IPR013766">
    <property type="entry name" value="Thioredoxin_domain"/>
</dbReference>
<dbReference type="STRING" id="1601833.SAMN05518684_101287"/>
<keyword evidence="3" id="KW-0812">Transmembrane</keyword>
<keyword evidence="5" id="KW-0676">Redox-active center</keyword>
<evidence type="ECO:0000256" key="4">
    <source>
        <dbReference type="ARBA" id="ARBA00023157"/>
    </source>
</evidence>
<evidence type="ECO:0000313" key="8">
    <source>
        <dbReference type="Proteomes" id="UP000198571"/>
    </source>
</evidence>
<dbReference type="GO" id="GO:0016491">
    <property type="term" value="F:oxidoreductase activity"/>
    <property type="evidence" value="ECO:0007669"/>
    <property type="project" value="InterPro"/>
</dbReference>
<feature type="domain" description="Thioredoxin" evidence="6">
    <location>
        <begin position="63"/>
        <end position="205"/>
    </location>
</feature>
<dbReference type="CDD" id="cd02966">
    <property type="entry name" value="TlpA_like_family"/>
    <property type="match status" value="1"/>
</dbReference>
<dbReference type="PROSITE" id="PS00194">
    <property type="entry name" value="THIOREDOXIN_1"/>
    <property type="match status" value="1"/>
</dbReference>
<dbReference type="Proteomes" id="UP000198571">
    <property type="component" value="Unassembled WGS sequence"/>
</dbReference>
<keyword evidence="3" id="KW-0735">Signal-anchor</keyword>
<gene>
    <name evidence="7" type="ORF">SAMN05518684_101287</name>
</gene>
<dbReference type="Pfam" id="PF00578">
    <property type="entry name" value="AhpC-TSA"/>
    <property type="match status" value="1"/>
</dbReference>
<dbReference type="SUPFAM" id="SSF52833">
    <property type="entry name" value="Thioredoxin-like"/>
    <property type="match status" value="1"/>
</dbReference>
<name>A0A1H9PFC8_9BACI</name>
<dbReference type="GO" id="GO:0016209">
    <property type="term" value="F:antioxidant activity"/>
    <property type="evidence" value="ECO:0007669"/>
    <property type="project" value="InterPro"/>
</dbReference>
<comment type="subcellular location">
    <subcellularLocation>
        <location evidence="1">Cell envelope</location>
    </subcellularLocation>
</comment>
<evidence type="ECO:0000259" key="6">
    <source>
        <dbReference type="PROSITE" id="PS51352"/>
    </source>
</evidence>
<dbReference type="InterPro" id="IPR017937">
    <property type="entry name" value="Thioredoxin_CS"/>
</dbReference>
<evidence type="ECO:0000256" key="5">
    <source>
        <dbReference type="ARBA" id="ARBA00023284"/>
    </source>
</evidence>
<dbReference type="PANTHER" id="PTHR42852:SF6">
    <property type="entry name" value="THIOL:DISULFIDE INTERCHANGE PROTEIN DSBE"/>
    <property type="match status" value="1"/>
</dbReference>
<evidence type="ECO:0000313" key="7">
    <source>
        <dbReference type="EMBL" id="SER46858.1"/>
    </source>
</evidence>
<dbReference type="EMBL" id="FOGT01000001">
    <property type="protein sequence ID" value="SER46858.1"/>
    <property type="molecule type" value="Genomic_DNA"/>
</dbReference>
<keyword evidence="2" id="KW-0201">Cytochrome c-type biogenesis</keyword>
<reference evidence="8" key="1">
    <citation type="submission" date="2016-10" db="EMBL/GenBank/DDBJ databases">
        <authorList>
            <person name="Varghese N."/>
            <person name="Submissions S."/>
        </authorList>
    </citation>
    <scope>NUCLEOTIDE SEQUENCE [LARGE SCALE GENOMIC DNA]</scope>
    <source>
        <strain evidence="8">S9</strain>
    </source>
</reference>
<dbReference type="PANTHER" id="PTHR42852">
    <property type="entry name" value="THIOL:DISULFIDE INTERCHANGE PROTEIN DSBE"/>
    <property type="match status" value="1"/>
</dbReference>
<dbReference type="GO" id="GO:0017004">
    <property type="term" value="P:cytochrome complex assembly"/>
    <property type="evidence" value="ECO:0007669"/>
    <property type="project" value="UniProtKB-KW"/>
</dbReference>
<dbReference type="InterPro" id="IPR000866">
    <property type="entry name" value="AhpC/TSA"/>
</dbReference>
<evidence type="ECO:0000256" key="2">
    <source>
        <dbReference type="ARBA" id="ARBA00022748"/>
    </source>
</evidence>
<organism evidence="7 8">
    <name type="scientific">Salipaludibacillus aurantiacus</name>
    <dbReference type="NCBI Taxonomy" id="1601833"/>
    <lineage>
        <taxon>Bacteria</taxon>
        <taxon>Bacillati</taxon>
        <taxon>Bacillota</taxon>
        <taxon>Bacilli</taxon>
        <taxon>Bacillales</taxon>
        <taxon>Bacillaceae</taxon>
    </lineage>
</organism>
<dbReference type="InterPro" id="IPR050553">
    <property type="entry name" value="Thioredoxin_ResA/DsbE_sf"/>
</dbReference>
<dbReference type="AlphaFoldDB" id="A0A1H9PFC8"/>
<dbReference type="GO" id="GO:0030313">
    <property type="term" value="C:cell envelope"/>
    <property type="evidence" value="ECO:0007669"/>
    <property type="project" value="UniProtKB-SubCell"/>
</dbReference>
<proteinExistence type="predicted"/>
<dbReference type="InterPro" id="IPR036249">
    <property type="entry name" value="Thioredoxin-like_sf"/>
</dbReference>
<keyword evidence="4" id="KW-1015">Disulfide bond</keyword>
<sequence length="211" mass="24447">MKIRRLVTLIIFLTAVGLGSYVIYDNQAEQNDDENQRLLDEYLANEGIERNDRGEESGPSSGLQVGDKALDFELPQVYGDEQLTLSELEGNYVVLNMWASWCPPCRDEMPDFINFYEKYKDDGVEVVGINMTTQERNNEAVEQFVEDFNIPFYTVLDEDGEILDGYEVRHMPTTLIIDPDGKVAMRRPGFINYEMLEDYYMDIRQSYEKEA</sequence>